<feature type="region of interest" description="Disordered" evidence="1">
    <location>
        <begin position="102"/>
        <end position="129"/>
    </location>
</feature>
<dbReference type="EMBL" id="QGGV01000008">
    <property type="protein sequence ID" value="PWK55275.1"/>
    <property type="molecule type" value="Genomic_DNA"/>
</dbReference>
<keyword evidence="3" id="KW-1185">Reference proteome</keyword>
<proteinExistence type="predicted"/>
<evidence type="ECO:0000313" key="3">
    <source>
        <dbReference type="Proteomes" id="UP000245390"/>
    </source>
</evidence>
<dbReference type="OrthoDB" id="7062202at2"/>
<accession>A0A316G4M4</accession>
<sequence>MFQYEAVKIVGMDADKTRTYDDNDLLGVHLTLTRAPDRQWMEDFNATWHSHSLGLLRSASIKDGGLFIQCLPDELENEYMPRLRKVVSEVDERQRLTAMRAHEAAEAKSKADVKQRSEISELAKRINKT</sequence>
<comment type="caution">
    <text evidence="2">The sequence shown here is derived from an EMBL/GenBank/DDBJ whole genome shotgun (WGS) entry which is preliminary data.</text>
</comment>
<organism evidence="2 3">
    <name type="scientific">Silicimonas algicola</name>
    <dbReference type="NCBI Taxonomy" id="1826607"/>
    <lineage>
        <taxon>Bacteria</taxon>
        <taxon>Pseudomonadati</taxon>
        <taxon>Pseudomonadota</taxon>
        <taxon>Alphaproteobacteria</taxon>
        <taxon>Rhodobacterales</taxon>
        <taxon>Paracoccaceae</taxon>
    </lineage>
</organism>
<dbReference type="RefSeq" id="WP_109760269.1">
    <property type="nucleotide sequence ID" value="NZ_CP034588.1"/>
</dbReference>
<dbReference type="KEGG" id="salo:EF888_06495"/>
<gene>
    <name evidence="2" type="ORF">C8D95_108154</name>
</gene>
<reference evidence="2 3" key="1">
    <citation type="submission" date="2018-05" db="EMBL/GenBank/DDBJ databases">
        <title>Genomic Encyclopedia of Type Strains, Phase IV (KMG-IV): sequencing the most valuable type-strain genomes for metagenomic binning, comparative biology and taxonomic classification.</title>
        <authorList>
            <person name="Goeker M."/>
        </authorList>
    </citation>
    <scope>NUCLEOTIDE SEQUENCE [LARGE SCALE GENOMIC DNA]</scope>
    <source>
        <strain evidence="2 3">DSM 103371</strain>
    </source>
</reference>
<evidence type="ECO:0000256" key="1">
    <source>
        <dbReference type="SAM" id="MobiDB-lite"/>
    </source>
</evidence>
<name>A0A316G4M4_9RHOB</name>
<dbReference type="AlphaFoldDB" id="A0A316G4M4"/>
<protein>
    <submittedName>
        <fullName evidence="2">Uncharacterized protein</fullName>
    </submittedName>
</protein>
<dbReference type="Proteomes" id="UP000245390">
    <property type="component" value="Unassembled WGS sequence"/>
</dbReference>
<evidence type="ECO:0000313" key="2">
    <source>
        <dbReference type="EMBL" id="PWK55275.1"/>
    </source>
</evidence>